<dbReference type="Gene3D" id="3.40.50.1000">
    <property type="entry name" value="HAD superfamily/HAD-like"/>
    <property type="match status" value="1"/>
</dbReference>
<dbReference type="SUPFAM" id="SSF56784">
    <property type="entry name" value="HAD-like"/>
    <property type="match status" value="1"/>
</dbReference>
<organism evidence="1 2">
    <name type="scientific">Candidatus Roizmanbacteria bacterium GW2011_GWA2_37_7</name>
    <dbReference type="NCBI Taxonomy" id="1618481"/>
    <lineage>
        <taxon>Bacteria</taxon>
        <taxon>Candidatus Roizmaniibacteriota</taxon>
    </lineage>
</organism>
<dbReference type="SFLD" id="SFLDS00003">
    <property type="entry name" value="Haloacid_Dehalogenase"/>
    <property type="match status" value="1"/>
</dbReference>
<dbReference type="GO" id="GO:0008967">
    <property type="term" value="F:phosphoglycolate phosphatase activity"/>
    <property type="evidence" value="ECO:0007669"/>
    <property type="project" value="TreeGrafter"/>
</dbReference>
<dbReference type="NCBIfam" id="TIGR01509">
    <property type="entry name" value="HAD-SF-IA-v3"/>
    <property type="match status" value="1"/>
</dbReference>
<evidence type="ECO:0000313" key="2">
    <source>
        <dbReference type="Proteomes" id="UP000034471"/>
    </source>
</evidence>
<dbReference type="PRINTS" id="PR00413">
    <property type="entry name" value="HADHALOGNASE"/>
</dbReference>
<reference evidence="1 2" key="1">
    <citation type="journal article" date="2015" name="Nature">
        <title>rRNA introns, odd ribosomes, and small enigmatic genomes across a large radiation of phyla.</title>
        <authorList>
            <person name="Brown C.T."/>
            <person name="Hug L.A."/>
            <person name="Thomas B.C."/>
            <person name="Sharon I."/>
            <person name="Castelle C.J."/>
            <person name="Singh A."/>
            <person name="Wilkins M.J."/>
            <person name="Williams K.H."/>
            <person name="Banfield J.F."/>
        </authorList>
    </citation>
    <scope>NUCLEOTIDE SEQUENCE [LARGE SCALE GENOMIC DNA]</scope>
</reference>
<dbReference type="SFLD" id="SFLDG01135">
    <property type="entry name" value="C1.5.6:_HAD__Beta-PGM__Phospha"/>
    <property type="match status" value="1"/>
</dbReference>
<protein>
    <recommendedName>
        <fullName evidence="3">HAD-superfamily hydrolase, subfamily IA, variant 3</fullName>
    </recommendedName>
</protein>
<dbReference type="Gene3D" id="1.10.150.240">
    <property type="entry name" value="Putative phosphatase, domain 2"/>
    <property type="match status" value="1"/>
</dbReference>
<dbReference type="AlphaFoldDB" id="A0A0G0H1Y0"/>
<dbReference type="SFLD" id="SFLDG01129">
    <property type="entry name" value="C1.5:_HAD__Beta-PGM__Phosphata"/>
    <property type="match status" value="1"/>
</dbReference>
<proteinExistence type="predicted"/>
<gene>
    <name evidence="1" type="ORF">US54_C0079G0008</name>
</gene>
<dbReference type="PANTHER" id="PTHR43434:SF1">
    <property type="entry name" value="PHOSPHOGLYCOLATE PHOSPHATASE"/>
    <property type="match status" value="1"/>
</dbReference>
<dbReference type="InterPro" id="IPR023214">
    <property type="entry name" value="HAD_sf"/>
</dbReference>
<dbReference type="InterPro" id="IPR050155">
    <property type="entry name" value="HAD-like_hydrolase_sf"/>
</dbReference>
<dbReference type="InterPro" id="IPR041492">
    <property type="entry name" value="HAD_2"/>
</dbReference>
<dbReference type="PANTHER" id="PTHR43434">
    <property type="entry name" value="PHOSPHOGLYCOLATE PHOSPHATASE"/>
    <property type="match status" value="1"/>
</dbReference>
<evidence type="ECO:0008006" key="3">
    <source>
        <dbReference type="Google" id="ProtNLM"/>
    </source>
</evidence>
<dbReference type="Pfam" id="PF13419">
    <property type="entry name" value="HAD_2"/>
    <property type="match status" value="1"/>
</dbReference>
<dbReference type="STRING" id="1618481.US54_C0079G0008"/>
<dbReference type="NCBIfam" id="TIGR01549">
    <property type="entry name" value="HAD-SF-IA-v1"/>
    <property type="match status" value="1"/>
</dbReference>
<evidence type="ECO:0000313" key="1">
    <source>
        <dbReference type="EMBL" id="KKQ36132.1"/>
    </source>
</evidence>
<dbReference type="Proteomes" id="UP000034471">
    <property type="component" value="Unassembled WGS sequence"/>
</dbReference>
<dbReference type="EMBL" id="LBTJ01000079">
    <property type="protein sequence ID" value="KKQ36132.1"/>
    <property type="molecule type" value="Genomic_DNA"/>
</dbReference>
<name>A0A0G0H1Y0_9BACT</name>
<dbReference type="GO" id="GO:0006281">
    <property type="term" value="P:DNA repair"/>
    <property type="evidence" value="ECO:0007669"/>
    <property type="project" value="TreeGrafter"/>
</dbReference>
<comment type="caution">
    <text evidence="1">The sequence shown here is derived from an EMBL/GenBank/DDBJ whole genome shotgun (WGS) entry which is preliminary data.</text>
</comment>
<dbReference type="InterPro" id="IPR036412">
    <property type="entry name" value="HAD-like_sf"/>
</dbReference>
<dbReference type="InterPro" id="IPR023198">
    <property type="entry name" value="PGP-like_dom2"/>
</dbReference>
<dbReference type="InterPro" id="IPR006439">
    <property type="entry name" value="HAD-SF_hydro_IA"/>
</dbReference>
<accession>A0A0G0H1Y0</accession>
<sequence>MIKAILFDMDGVLIDSHDAWFDRFNAALEHFGFKKITVEEFTINFAETAAKYFPGKTVEEIREYYFSTFEKFTAKIKKIKNVDEILDYLRNKGLKIALVSNTQSNIVENILNKFKIRKYFDLIVGGEKVKHGKPNPEIILVACKELKLKPKETILVGDTIYDKQAAEAAGSGFIGYNVDCDKRIDDLIDINKMV</sequence>